<evidence type="ECO:0000313" key="4">
    <source>
        <dbReference type="Proteomes" id="UP000284841"/>
    </source>
</evidence>
<organism evidence="3 4">
    <name type="scientific">Emergencia timonensis</name>
    <dbReference type="NCBI Taxonomy" id="1776384"/>
    <lineage>
        <taxon>Bacteria</taxon>
        <taxon>Bacillati</taxon>
        <taxon>Bacillota</taxon>
        <taxon>Clostridia</taxon>
        <taxon>Peptostreptococcales</taxon>
        <taxon>Anaerovoracaceae</taxon>
        <taxon>Emergencia</taxon>
    </lineage>
</organism>
<keyword evidence="4" id="KW-1185">Reference proteome</keyword>
<gene>
    <name evidence="3" type="ORF">DW099_18255</name>
</gene>
<evidence type="ECO:0000259" key="2">
    <source>
        <dbReference type="PROSITE" id="PS50263"/>
    </source>
</evidence>
<evidence type="ECO:0000256" key="1">
    <source>
        <dbReference type="ARBA" id="ARBA00010613"/>
    </source>
</evidence>
<name>A0A415DVH5_9FIRM</name>
<dbReference type="RefSeq" id="WP_118336625.1">
    <property type="nucleotide sequence ID" value="NZ_AP025567.1"/>
</dbReference>
<dbReference type="PANTHER" id="PTHR23088:SF27">
    <property type="entry name" value="DEAMINATED GLUTATHIONE AMIDASE"/>
    <property type="match status" value="1"/>
</dbReference>
<proteinExistence type="inferred from homology"/>
<protein>
    <recommendedName>
        <fullName evidence="2">CN hydrolase domain-containing protein</fullName>
    </recommendedName>
</protein>
<dbReference type="SUPFAM" id="SSF56317">
    <property type="entry name" value="Carbon-nitrogen hydrolase"/>
    <property type="match status" value="1"/>
</dbReference>
<evidence type="ECO:0000313" key="3">
    <source>
        <dbReference type="EMBL" id="RHJ84138.1"/>
    </source>
</evidence>
<dbReference type="EMBL" id="QRMS01000007">
    <property type="protein sequence ID" value="RHJ84138.1"/>
    <property type="molecule type" value="Genomic_DNA"/>
</dbReference>
<dbReference type="PROSITE" id="PS50263">
    <property type="entry name" value="CN_HYDROLASE"/>
    <property type="match status" value="1"/>
</dbReference>
<dbReference type="OrthoDB" id="9811121at2"/>
<dbReference type="InterPro" id="IPR003010">
    <property type="entry name" value="C-N_Hydrolase"/>
</dbReference>
<comment type="caution">
    <text evidence="3">The sequence shown here is derived from an EMBL/GenBank/DDBJ whole genome shotgun (WGS) entry which is preliminary data.</text>
</comment>
<feature type="domain" description="CN hydrolase" evidence="2">
    <location>
        <begin position="5"/>
        <end position="240"/>
    </location>
</feature>
<dbReference type="Pfam" id="PF00795">
    <property type="entry name" value="CN_hydrolase"/>
    <property type="match status" value="1"/>
</dbReference>
<dbReference type="STRING" id="1776384.GCA_900086585_00519"/>
<accession>A0A415DVH5</accession>
<dbReference type="AlphaFoldDB" id="A0A415DVH5"/>
<dbReference type="Gene3D" id="3.60.110.10">
    <property type="entry name" value="Carbon-nitrogen hydrolase"/>
    <property type="match status" value="1"/>
</dbReference>
<dbReference type="InterPro" id="IPR036526">
    <property type="entry name" value="C-N_Hydrolase_sf"/>
</dbReference>
<dbReference type="PANTHER" id="PTHR23088">
    <property type="entry name" value="NITRILASE-RELATED"/>
    <property type="match status" value="1"/>
</dbReference>
<dbReference type="Proteomes" id="UP000284841">
    <property type="component" value="Unassembled WGS sequence"/>
</dbReference>
<reference evidence="3 4" key="1">
    <citation type="submission" date="2018-08" db="EMBL/GenBank/DDBJ databases">
        <title>A genome reference for cultivated species of the human gut microbiota.</title>
        <authorList>
            <person name="Zou Y."/>
            <person name="Xue W."/>
            <person name="Luo G."/>
        </authorList>
    </citation>
    <scope>NUCLEOTIDE SEQUENCE [LARGE SCALE GENOMIC DNA]</scope>
    <source>
        <strain evidence="3 4">AM07-24</strain>
    </source>
</reference>
<comment type="similarity">
    <text evidence="1">Belongs to the carbon-nitrogen hydrolase superfamily. NIT1/NIT2 family.</text>
</comment>
<sequence length="264" mass="30157">MKREISVMGIQIGMTEDKHDNLRRALALIEEGFERYKKIDVICLPELYYSNPTKENRSYIGEVLDSEFFNEFSKCAKKHHVNIITGSYPLIKGDKLLNTCLCIDREGQLIGDYSKTHLFDAFTSKESDTVDAGADIGIVDFDFGKAGIAICYELRFPDYLRTLALKGIEVLFVPSAFYTPRHDQWDVLVQSAALDNLLYVVALNQYNEHFFGRSCIADPCGLIVSKVSDQEGIMYGILDMNYQQTVRSQVPTYQNRRPELYEVK</sequence>